<comment type="caution">
    <text evidence="2">The sequence shown here is derived from an EMBL/GenBank/DDBJ whole genome shotgun (WGS) entry which is preliminary data.</text>
</comment>
<proteinExistence type="predicted"/>
<name>A0A256JIZ2_HALEZ</name>
<dbReference type="SUPFAM" id="SSF54427">
    <property type="entry name" value="NTF2-like"/>
    <property type="match status" value="1"/>
</dbReference>
<organism evidence="2 3">
    <name type="scientific">Halorubrum ezzemoulense</name>
    <name type="common">Halorubrum chaoviator</name>
    <dbReference type="NCBI Taxonomy" id="337243"/>
    <lineage>
        <taxon>Archaea</taxon>
        <taxon>Methanobacteriati</taxon>
        <taxon>Methanobacteriota</taxon>
        <taxon>Stenosarchaea group</taxon>
        <taxon>Halobacteria</taxon>
        <taxon>Halobacteriales</taxon>
        <taxon>Haloferacaceae</taxon>
        <taxon>Halorubrum</taxon>
    </lineage>
</organism>
<dbReference type="InterPro" id="IPR037401">
    <property type="entry name" value="SnoaL-like"/>
</dbReference>
<accession>A0A256JIZ2</accession>
<dbReference type="AlphaFoldDB" id="A0A256JIZ2"/>
<dbReference type="InterPro" id="IPR032710">
    <property type="entry name" value="NTF2-like_dom_sf"/>
</dbReference>
<feature type="domain" description="SnoaL-like" evidence="1">
    <location>
        <begin position="7"/>
        <end position="110"/>
    </location>
</feature>
<dbReference type="Proteomes" id="UP000216758">
    <property type="component" value="Unassembled WGS sequence"/>
</dbReference>
<reference evidence="2 3" key="1">
    <citation type="journal article" date="2014" name="Front. Microbiol.">
        <title>Population and genomic analysis of the genus Halorubrum.</title>
        <authorList>
            <person name="Fullmer M.S."/>
            <person name="Soucy S.M."/>
            <person name="Swithers K.S."/>
            <person name="Makkay A.M."/>
            <person name="Wheeler R."/>
            <person name="Ventosa A."/>
            <person name="Gogarten J.P."/>
            <person name="Papke R.T."/>
        </authorList>
    </citation>
    <scope>NUCLEOTIDE SEQUENCE [LARGE SCALE GENOMIC DNA]</scope>
    <source>
        <strain evidence="2 3">G37</strain>
    </source>
</reference>
<protein>
    <recommendedName>
        <fullName evidence="1">SnoaL-like domain-containing protein</fullName>
    </recommendedName>
</protein>
<sequence>MTVETAKRYFELMDSTDAETDDIMQLYGADPVVHSSRAGVVRGRENIRQFYEDNSDFFTGGQHHMTGFHQDGNIVVCEGYLDGETAVGREANGVPLCDVMEFNDDDEIVAFRAYLDYRGYVDELPEAVPNVRAEAE</sequence>
<evidence type="ECO:0000313" key="3">
    <source>
        <dbReference type="Proteomes" id="UP000216758"/>
    </source>
</evidence>
<dbReference type="EMBL" id="NHPB01000085">
    <property type="protein sequence ID" value="OYR68838.1"/>
    <property type="molecule type" value="Genomic_DNA"/>
</dbReference>
<dbReference type="RefSeq" id="WP_094583331.1">
    <property type="nucleotide sequence ID" value="NZ_JAQMRM010000019.1"/>
</dbReference>
<evidence type="ECO:0000259" key="1">
    <source>
        <dbReference type="Pfam" id="PF12680"/>
    </source>
</evidence>
<dbReference type="Gene3D" id="3.10.450.50">
    <property type="match status" value="1"/>
</dbReference>
<dbReference type="Pfam" id="PF12680">
    <property type="entry name" value="SnoaL_2"/>
    <property type="match status" value="1"/>
</dbReference>
<evidence type="ECO:0000313" key="2">
    <source>
        <dbReference type="EMBL" id="OYR68838.1"/>
    </source>
</evidence>
<gene>
    <name evidence="2" type="ORF">DJ78_12610</name>
</gene>